<reference evidence="11 12" key="1">
    <citation type="submission" date="2016-10" db="EMBL/GenBank/DDBJ databases">
        <authorList>
            <person name="Varghese N."/>
            <person name="Submissions S."/>
        </authorList>
    </citation>
    <scope>NUCLEOTIDE SEQUENCE [LARGE SCALE GENOMIC DNA]</scope>
    <source>
        <strain evidence="11 12">DSM 21822</strain>
    </source>
</reference>
<protein>
    <submittedName>
        <fullName evidence="11">Lipoprotein-anchoring transpeptidase ErfK/SrfK</fullName>
    </submittedName>
</protein>
<evidence type="ECO:0000256" key="3">
    <source>
        <dbReference type="ARBA" id="ARBA00022676"/>
    </source>
</evidence>
<evidence type="ECO:0000256" key="9">
    <source>
        <dbReference type="PROSITE-ProRule" id="PRU01373"/>
    </source>
</evidence>
<evidence type="ECO:0000256" key="5">
    <source>
        <dbReference type="ARBA" id="ARBA00022801"/>
    </source>
</evidence>
<dbReference type="PROSITE" id="PS52029">
    <property type="entry name" value="LD_TPASE"/>
    <property type="match status" value="1"/>
</dbReference>
<accession>A0A1I4C6E7</accession>
<dbReference type="Proteomes" id="UP000323300">
    <property type="component" value="Unassembled WGS sequence"/>
</dbReference>
<dbReference type="GO" id="GO:0008360">
    <property type="term" value="P:regulation of cell shape"/>
    <property type="evidence" value="ECO:0007669"/>
    <property type="project" value="UniProtKB-UniRule"/>
</dbReference>
<dbReference type="PANTHER" id="PTHR30582:SF24">
    <property type="entry name" value="L,D-TRANSPEPTIDASE ERFK_SRFK-RELATED"/>
    <property type="match status" value="1"/>
</dbReference>
<evidence type="ECO:0000256" key="7">
    <source>
        <dbReference type="ARBA" id="ARBA00022984"/>
    </source>
</evidence>
<dbReference type="GO" id="GO:0071555">
    <property type="term" value="P:cell wall organization"/>
    <property type="evidence" value="ECO:0007669"/>
    <property type="project" value="UniProtKB-UniRule"/>
</dbReference>
<dbReference type="Pfam" id="PF03734">
    <property type="entry name" value="YkuD"/>
    <property type="match status" value="1"/>
</dbReference>
<sequence>MSDNGVSRRGIMLGGLALMLSGCAQAWGTRSIVIPERSRLDPRLQQQLVPYDGRESPGTIVVDTSERFLYAVEQGGWATRFGVAVGEEGLTLKGKATVGRKAQWPSWMPTDSMISRKPHLVQYAGGVPGGPNNPLGARALYLYRGNRDTLFRIHGTNEPWLIGTAVSNGCIRLTNEDIIDLYDRTPLDTPVLVI</sequence>
<keyword evidence="12" id="KW-1185">Reference proteome</keyword>
<name>A0A1I4C6E7_9HYPH</name>
<keyword evidence="6 9" id="KW-0133">Cell shape</keyword>
<dbReference type="OrthoDB" id="9795305at2"/>
<evidence type="ECO:0000259" key="10">
    <source>
        <dbReference type="PROSITE" id="PS52029"/>
    </source>
</evidence>
<keyword evidence="11" id="KW-0449">Lipoprotein</keyword>
<keyword evidence="5" id="KW-0378">Hydrolase</keyword>
<dbReference type="FunFam" id="2.40.440.10:FF:000002">
    <property type="entry name" value="L,D-transpeptidase ErfK/SrfK"/>
    <property type="match status" value="1"/>
</dbReference>
<gene>
    <name evidence="11" type="ORF">SAMN04488498_11221</name>
</gene>
<dbReference type="InterPro" id="IPR038063">
    <property type="entry name" value="Transpep_catalytic_dom"/>
</dbReference>
<proteinExistence type="inferred from homology"/>
<evidence type="ECO:0000256" key="6">
    <source>
        <dbReference type="ARBA" id="ARBA00022960"/>
    </source>
</evidence>
<dbReference type="GO" id="GO:0016757">
    <property type="term" value="F:glycosyltransferase activity"/>
    <property type="evidence" value="ECO:0007669"/>
    <property type="project" value="UniProtKB-KW"/>
</dbReference>
<dbReference type="UniPathway" id="UPA00219"/>
<keyword evidence="3" id="KW-0328">Glycosyltransferase</keyword>
<feature type="active site" description="Nucleophile" evidence="9">
    <location>
        <position position="170"/>
    </location>
</feature>
<evidence type="ECO:0000313" key="11">
    <source>
        <dbReference type="EMBL" id="SFK76353.1"/>
    </source>
</evidence>
<evidence type="ECO:0000256" key="2">
    <source>
        <dbReference type="ARBA" id="ARBA00005992"/>
    </source>
</evidence>
<dbReference type="PANTHER" id="PTHR30582">
    <property type="entry name" value="L,D-TRANSPEPTIDASE"/>
    <property type="match status" value="1"/>
</dbReference>
<organism evidence="11 12">
    <name type="scientific">Neomesorhizobium albiziae</name>
    <dbReference type="NCBI Taxonomy" id="335020"/>
    <lineage>
        <taxon>Bacteria</taxon>
        <taxon>Pseudomonadati</taxon>
        <taxon>Pseudomonadota</taxon>
        <taxon>Alphaproteobacteria</taxon>
        <taxon>Hyphomicrobiales</taxon>
        <taxon>Phyllobacteriaceae</taxon>
        <taxon>Neomesorhizobium</taxon>
    </lineage>
</organism>
<keyword evidence="4" id="KW-0808">Transferase</keyword>
<evidence type="ECO:0000256" key="4">
    <source>
        <dbReference type="ARBA" id="ARBA00022679"/>
    </source>
</evidence>
<evidence type="ECO:0000256" key="8">
    <source>
        <dbReference type="ARBA" id="ARBA00023316"/>
    </source>
</evidence>
<dbReference type="InterPro" id="IPR005490">
    <property type="entry name" value="LD_TPept_cat_dom"/>
</dbReference>
<feature type="domain" description="L,D-TPase catalytic" evidence="10">
    <location>
        <begin position="58"/>
        <end position="194"/>
    </location>
</feature>
<dbReference type="GO" id="GO:0071972">
    <property type="term" value="F:peptidoglycan L,D-transpeptidase activity"/>
    <property type="evidence" value="ECO:0007669"/>
    <property type="project" value="TreeGrafter"/>
</dbReference>
<dbReference type="Gene3D" id="2.40.440.10">
    <property type="entry name" value="L,D-transpeptidase catalytic domain-like"/>
    <property type="match status" value="1"/>
</dbReference>
<evidence type="ECO:0000256" key="1">
    <source>
        <dbReference type="ARBA" id="ARBA00004752"/>
    </source>
</evidence>
<keyword evidence="7 9" id="KW-0573">Peptidoglycan synthesis</keyword>
<dbReference type="AlphaFoldDB" id="A0A1I4C6E7"/>
<dbReference type="EMBL" id="FOSL01000012">
    <property type="protein sequence ID" value="SFK76353.1"/>
    <property type="molecule type" value="Genomic_DNA"/>
</dbReference>
<feature type="active site" description="Proton donor/acceptor" evidence="9">
    <location>
        <position position="154"/>
    </location>
</feature>
<dbReference type="SUPFAM" id="SSF141523">
    <property type="entry name" value="L,D-transpeptidase catalytic domain-like"/>
    <property type="match status" value="1"/>
</dbReference>
<keyword evidence="8 9" id="KW-0961">Cell wall biogenesis/degradation</keyword>
<dbReference type="InterPro" id="IPR050979">
    <property type="entry name" value="LD-transpeptidase"/>
</dbReference>
<dbReference type="GO" id="GO:0018104">
    <property type="term" value="P:peptidoglycan-protein cross-linking"/>
    <property type="evidence" value="ECO:0007669"/>
    <property type="project" value="TreeGrafter"/>
</dbReference>
<dbReference type="RefSeq" id="WP_149761728.1">
    <property type="nucleotide sequence ID" value="NZ_BSPE01000004.1"/>
</dbReference>
<dbReference type="CDD" id="cd16913">
    <property type="entry name" value="YkuD_like"/>
    <property type="match status" value="1"/>
</dbReference>
<comment type="similarity">
    <text evidence="2">Belongs to the YkuD family.</text>
</comment>
<evidence type="ECO:0000313" key="12">
    <source>
        <dbReference type="Proteomes" id="UP000323300"/>
    </source>
</evidence>
<dbReference type="GO" id="GO:0005576">
    <property type="term" value="C:extracellular region"/>
    <property type="evidence" value="ECO:0007669"/>
    <property type="project" value="TreeGrafter"/>
</dbReference>
<comment type="pathway">
    <text evidence="1 9">Cell wall biogenesis; peptidoglycan biosynthesis.</text>
</comment>